<feature type="region of interest" description="Disordered" evidence="1">
    <location>
        <begin position="1"/>
        <end position="88"/>
    </location>
</feature>
<protein>
    <submittedName>
        <fullName evidence="2">Uncharacterized protein</fullName>
    </submittedName>
</protein>
<dbReference type="AlphaFoldDB" id="K0S4P1"/>
<keyword evidence="3" id="KW-1185">Reference proteome</keyword>
<dbReference type="Proteomes" id="UP000266841">
    <property type="component" value="Unassembled WGS sequence"/>
</dbReference>
<reference evidence="2 3" key="1">
    <citation type="journal article" date="2012" name="Genome Biol.">
        <title>Genome and low-iron response of an oceanic diatom adapted to chronic iron limitation.</title>
        <authorList>
            <person name="Lommer M."/>
            <person name="Specht M."/>
            <person name="Roy A.S."/>
            <person name="Kraemer L."/>
            <person name="Andreson R."/>
            <person name="Gutowska M.A."/>
            <person name="Wolf J."/>
            <person name="Bergner S.V."/>
            <person name="Schilhabel M.B."/>
            <person name="Klostermeier U.C."/>
            <person name="Beiko R.G."/>
            <person name="Rosenstiel P."/>
            <person name="Hippler M."/>
            <person name="Laroche J."/>
        </authorList>
    </citation>
    <scope>NUCLEOTIDE SEQUENCE [LARGE SCALE GENOMIC DNA]</scope>
    <source>
        <strain evidence="2 3">CCMP1005</strain>
    </source>
</reference>
<dbReference type="EMBL" id="AGNL01032950">
    <property type="protein sequence ID" value="EJK55896.1"/>
    <property type="molecule type" value="Genomic_DNA"/>
</dbReference>
<evidence type="ECO:0000313" key="3">
    <source>
        <dbReference type="Proteomes" id="UP000266841"/>
    </source>
</evidence>
<evidence type="ECO:0000256" key="1">
    <source>
        <dbReference type="SAM" id="MobiDB-lite"/>
    </source>
</evidence>
<comment type="caution">
    <text evidence="2">The sequence shown here is derived from an EMBL/GenBank/DDBJ whole genome shotgun (WGS) entry which is preliminary data.</text>
</comment>
<proteinExistence type="predicted"/>
<name>K0S4P1_THAOC</name>
<feature type="non-terminal residue" evidence="2">
    <location>
        <position position="137"/>
    </location>
</feature>
<accession>K0S4P1</accession>
<organism evidence="2 3">
    <name type="scientific">Thalassiosira oceanica</name>
    <name type="common">Marine diatom</name>
    <dbReference type="NCBI Taxonomy" id="159749"/>
    <lineage>
        <taxon>Eukaryota</taxon>
        <taxon>Sar</taxon>
        <taxon>Stramenopiles</taxon>
        <taxon>Ochrophyta</taxon>
        <taxon>Bacillariophyta</taxon>
        <taxon>Coscinodiscophyceae</taxon>
        <taxon>Thalassiosirophycidae</taxon>
        <taxon>Thalassiosirales</taxon>
        <taxon>Thalassiosiraceae</taxon>
        <taxon>Thalassiosira</taxon>
    </lineage>
</organism>
<feature type="compositionally biased region" description="Basic and acidic residues" evidence="1">
    <location>
        <begin position="7"/>
        <end position="23"/>
    </location>
</feature>
<gene>
    <name evidence="2" type="ORF">THAOC_24312</name>
</gene>
<sequence>MTPHDPAPPRRGSERRGASDSSKDHRRSIGAAGLARVGTSGEIKIGPRRPSKLLATTRPERSEAKRPHLPSDPTETLQGIHHDTPYGRQKPLLRSRTVHGTEINPQSTRGCLGAGLRIRYPLVGPFWTPQARETLPG</sequence>
<evidence type="ECO:0000313" key="2">
    <source>
        <dbReference type="EMBL" id="EJK55896.1"/>
    </source>
</evidence>